<organism evidence="14 15">
    <name type="scientific">Amedibacillus dolichus</name>
    <dbReference type="NCBI Taxonomy" id="31971"/>
    <lineage>
        <taxon>Bacteria</taxon>
        <taxon>Bacillati</taxon>
        <taxon>Bacillota</taxon>
        <taxon>Erysipelotrichia</taxon>
        <taxon>Erysipelotrichales</taxon>
        <taxon>Erysipelotrichaceae</taxon>
        <taxon>Amedibacillus</taxon>
    </lineage>
</organism>
<sequence>MSLNDSLRHSRKTSWQIRDVKIPNALVIAPMAGVSNIAFRSICKRFGAGLVCAEMVSDKALYYENGKTLHMTRVMEDEHPMSLQIFGHDIDSMVYAAKLLDEQSDCDIIDINMGCPVNKVIKAKAGSALMREPAYAQTLVEQIVQAVKKPVTVKFRSGFDSEHINAVEFARRMEAAGASALCIHGRTRAQMYEGKADWSIIRQVKQAVNIPVIGNGDVRSVADMERMMEETGVDAVAIGRGVLGDPWLIRQCAHYLETGEQLPPVSCAERFAIAREHAQRLIDLKGEVVGMKEMRGHGAWYIKGLPGSHPVKEQISRVETYAQFDEILRTYEDRIREWEQHAAQV</sequence>
<evidence type="ECO:0000256" key="4">
    <source>
        <dbReference type="ARBA" id="ARBA00022630"/>
    </source>
</evidence>
<dbReference type="Pfam" id="PF01207">
    <property type="entry name" value="Dus"/>
    <property type="match status" value="1"/>
</dbReference>
<dbReference type="InterPro" id="IPR024036">
    <property type="entry name" value="tRNA-dHydroUridine_Synthase_C"/>
</dbReference>
<accession>A0ABT7U9J9</accession>
<dbReference type="Gene3D" id="1.10.1200.80">
    <property type="entry name" value="Putative flavin oxidoreducatase, domain 2"/>
    <property type="match status" value="1"/>
</dbReference>
<evidence type="ECO:0000313" key="14">
    <source>
        <dbReference type="EMBL" id="MDM8156320.1"/>
    </source>
</evidence>
<dbReference type="SUPFAM" id="SSF51395">
    <property type="entry name" value="FMN-linked oxidoreductases"/>
    <property type="match status" value="1"/>
</dbReference>
<dbReference type="GO" id="GO:0016491">
    <property type="term" value="F:oxidoreductase activity"/>
    <property type="evidence" value="ECO:0007669"/>
    <property type="project" value="UniProtKB-KW"/>
</dbReference>
<dbReference type="PIRSF" id="PIRSF006621">
    <property type="entry name" value="Dus"/>
    <property type="match status" value="1"/>
</dbReference>
<evidence type="ECO:0000256" key="11">
    <source>
        <dbReference type="ARBA" id="ARBA00048802"/>
    </source>
</evidence>
<gene>
    <name evidence="14" type="primary">dusB</name>
    <name evidence="14" type="ORF">QUV96_01555</name>
</gene>
<feature type="domain" description="DUS-like FMN-binding" evidence="13">
    <location>
        <begin position="28"/>
        <end position="329"/>
    </location>
</feature>
<proteinExistence type="inferred from homology"/>
<comment type="similarity">
    <text evidence="12">Belongs to the dus family.</text>
</comment>
<dbReference type="CDD" id="cd02801">
    <property type="entry name" value="DUS_like_FMN"/>
    <property type="match status" value="1"/>
</dbReference>
<evidence type="ECO:0000256" key="1">
    <source>
        <dbReference type="ARBA" id="ARBA00001917"/>
    </source>
</evidence>
<comment type="catalytic activity">
    <reaction evidence="11">
        <text>a 5,6-dihydrouridine in tRNA + NAD(+) = a uridine in tRNA + NADH + H(+)</text>
        <dbReference type="Rhea" id="RHEA:54452"/>
        <dbReference type="Rhea" id="RHEA-COMP:13339"/>
        <dbReference type="Rhea" id="RHEA-COMP:13887"/>
        <dbReference type="ChEBI" id="CHEBI:15378"/>
        <dbReference type="ChEBI" id="CHEBI:57540"/>
        <dbReference type="ChEBI" id="CHEBI:57945"/>
        <dbReference type="ChEBI" id="CHEBI:65315"/>
        <dbReference type="ChEBI" id="CHEBI:74443"/>
    </reaction>
</comment>
<evidence type="ECO:0000256" key="5">
    <source>
        <dbReference type="ARBA" id="ARBA00022643"/>
    </source>
</evidence>
<evidence type="ECO:0000259" key="13">
    <source>
        <dbReference type="Pfam" id="PF01207"/>
    </source>
</evidence>
<dbReference type="InterPro" id="IPR018517">
    <property type="entry name" value="tRNA_hU_synthase_CS"/>
</dbReference>
<evidence type="ECO:0000256" key="2">
    <source>
        <dbReference type="ARBA" id="ARBA00002790"/>
    </source>
</evidence>
<keyword evidence="9 12" id="KW-0560">Oxidoreductase</keyword>
<evidence type="ECO:0000256" key="8">
    <source>
        <dbReference type="ARBA" id="ARBA00022884"/>
    </source>
</evidence>
<protein>
    <recommendedName>
        <fullName evidence="12">tRNA-dihydrouridine synthase</fullName>
        <ecNumber evidence="12">1.3.1.-</ecNumber>
    </recommendedName>
</protein>
<comment type="cofactor">
    <cofactor evidence="1 12">
        <name>FMN</name>
        <dbReference type="ChEBI" id="CHEBI:58210"/>
    </cofactor>
</comment>
<dbReference type="InterPro" id="IPR035587">
    <property type="entry name" value="DUS-like_FMN-bd"/>
</dbReference>
<evidence type="ECO:0000256" key="3">
    <source>
        <dbReference type="ARBA" id="ARBA00022555"/>
    </source>
</evidence>
<evidence type="ECO:0000256" key="12">
    <source>
        <dbReference type="PIRNR" id="PIRNR006621"/>
    </source>
</evidence>
<dbReference type="EMBL" id="JAUDCG010000004">
    <property type="protein sequence ID" value="MDM8156320.1"/>
    <property type="molecule type" value="Genomic_DNA"/>
</dbReference>
<comment type="catalytic activity">
    <reaction evidence="10">
        <text>a 5,6-dihydrouridine in tRNA + NADP(+) = a uridine in tRNA + NADPH + H(+)</text>
        <dbReference type="Rhea" id="RHEA:23624"/>
        <dbReference type="Rhea" id="RHEA-COMP:13339"/>
        <dbReference type="Rhea" id="RHEA-COMP:13887"/>
        <dbReference type="ChEBI" id="CHEBI:15378"/>
        <dbReference type="ChEBI" id="CHEBI:57783"/>
        <dbReference type="ChEBI" id="CHEBI:58349"/>
        <dbReference type="ChEBI" id="CHEBI:65315"/>
        <dbReference type="ChEBI" id="CHEBI:74443"/>
    </reaction>
</comment>
<evidence type="ECO:0000256" key="9">
    <source>
        <dbReference type="ARBA" id="ARBA00023002"/>
    </source>
</evidence>
<dbReference type="InterPro" id="IPR001269">
    <property type="entry name" value="DUS_fam"/>
</dbReference>
<dbReference type="PROSITE" id="PS01136">
    <property type="entry name" value="UPF0034"/>
    <property type="match status" value="1"/>
</dbReference>
<keyword evidence="5 12" id="KW-0288">FMN</keyword>
<dbReference type="NCBIfam" id="TIGR00737">
    <property type="entry name" value="nifR3_yhdG"/>
    <property type="match status" value="1"/>
</dbReference>
<dbReference type="EC" id="1.3.1.-" evidence="12"/>
<name>A0ABT7U9J9_9FIRM</name>
<evidence type="ECO:0000313" key="15">
    <source>
        <dbReference type="Proteomes" id="UP001529340"/>
    </source>
</evidence>
<evidence type="ECO:0000256" key="6">
    <source>
        <dbReference type="ARBA" id="ARBA00022694"/>
    </source>
</evidence>
<dbReference type="Gene3D" id="3.20.20.70">
    <property type="entry name" value="Aldolase class I"/>
    <property type="match status" value="1"/>
</dbReference>
<comment type="function">
    <text evidence="2 12">Catalyzes the synthesis of 5,6-dihydrouridine (D), a modified base found in the D-loop of most tRNAs, via the reduction of the C5-C6 double bond in target uridines.</text>
</comment>
<comment type="caution">
    <text evidence="14">The sequence shown here is derived from an EMBL/GenBank/DDBJ whole genome shotgun (WGS) entry which is preliminary data.</text>
</comment>
<dbReference type="InterPro" id="IPR013785">
    <property type="entry name" value="Aldolase_TIM"/>
</dbReference>
<dbReference type="PANTHER" id="PTHR45846:SF1">
    <property type="entry name" value="TRNA-DIHYDROURIDINE(47) SYNTHASE [NAD(P)(+)]-LIKE"/>
    <property type="match status" value="1"/>
</dbReference>
<dbReference type="InterPro" id="IPR004652">
    <property type="entry name" value="DusB-like"/>
</dbReference>
<keyword evidence="4 12" id="KW-0285">Flavoprotein</keyword>
<keyword evidence="15" id="KW-1185">Reference proteome</keyword>
<dbReference type="PANTHER" id="PTHR45846">
    <property type="entry name" value="TRNA-DIHYDROURIDINE(47) SYNTHASE [NAD(P)(+)]-LIKE"/>
    <property type="match status" value="1"/>
</dbReference>
<dbReference type="RefSeq" id="WP_289606789.1">
    <property type="nucleotide sequence ID" value="NZ_JAUDCG010000004.1"/>
</dbReference>
<reference evidence="14 15" key="2">
    <citation type="submission" date="2023-06" db="EMBL/GenBank/DDBJ databases">
        <title>Identification and characterization of horizontal gene transfer across gut microbiota members of farm animals based on homology search.</title>
        <authorList>
            <person name="Schwarzerova J."/>
            <person name="Nykrynova M."/>
            <person name="Jureckova K."/>
            <person name="Cejkova D."/>
            <person name="Rychlik I."/>
        </authorList>
    </citation>
    <scope>NUCLEOTIDE SEQUENCE [LARGE SCALE GENOMIC DNA]</scope>
    <source>
        <strain evidence="14 15">ET39</strain>
    </source>
</reference>
<dbReference type="Proteomes" id="UP001529340">
    <property type="component" value="Unassembled WGS sequence"/>
</dbReference>
<evidence type="ECO:0000256" key="7">
    <source>
        <dbReference type="ARBA" id="ARBA00022857"/>
    </source>
</evidence>
<keyword evidence="3" id="KW-0820">tRNA-binding</keyword>
<keyword evidence="7" id="KW-0521">NADP</keyword>
<reference evidence="15" key="1">
    <citation type="submission" date="2023-06" db="EMBL/GenBank/DDBJ databases">
        <title>Identification and characterization of horizontal gene transfer across gut microbiota members of farm animals based on homology search.</title>
        <authorList>
            <person name="Zeman M."/>
            <person name="Kubasova T."/>
            <person name="Jahodarova E."/>
            <person name="Nykrynova M."/>
            <person name="Rychlik I."/>
        </authorList>
    </citation>
    <scope>NUCLEOTIDE SEQUENCE [LARGE SCALE GENOMIC DNA]</scope>
    <source>
        <strain evidence="15">ET39</strain>
    </source>
</reference>
<keyword evidence="8" id="KW-0694">RNA-binding</keyword>
<reference evidence="14 15" key="3">
    <citation type="submission" date="2023-06" db="EMBL/GenBank/DDBJ databases">
        <authorList>
            <person name="Zeman M."/>
            <person name="Kubasova T."/>
            <person name="Jahodarova E."/>
            <person name="Nykrynova M."/>
            <person name="Rychlik I."/>
        </authorList>
    </citation>
    <scope>NUCLEOTIDE SEQUENCE [LARGE SCALE GENOMIC DNA]</scope>
    <source>
        <strain evidence="14 15">ET39</strain>
    </source>
</reference>
<keyword evidence="6 12" id="KW-0819">tRNA processing</keyword>
<evidence type="ECO:0000256" key="10">
    <source>
        <dbReference type="ARBA" id="ARBA00048205"/>
    </source>
</evidence>